<evidence type="ECO:0000313" key="1">
    <source>
        <dbReference type="EMBL" id="GBP19185.1"/>
    </source>
</evidence>
<accession>A0A4C1TYQ4</accession>
<name>A0A4C1TYQ4_EUMVA</name>
<proteinExistence type="predicted"/>
<comment type="caution">
    <text evidence="1">The sequence shown here is derived from an EMBL/GenBank/DDBJ whole genome shotgun (WGS) entry which is preliminary data.</text>
</comment>
<keyword evidence="2" id="KW-1185">Reference proteome</keyword>
<sequence length="93" mass="10603">MALNRNAGEKDLGVINLRDIIRRQFIAAEFRALYCTGMTKRTCQCEEAGPAEPGGWFAAGRRHGRRVFETSSLARDTFWQLRDGVRVWMAQGR</sequence>
<dbReference type="EMBL" id="BGZK01000105">
    <property type="protein sequence ID" value="GBP19185.1"/>
    <property type="molecule type" value="Genomic_DNA"/>
</dbReference>
<dbReference type="Proteomes" id="UP000299102">
    <property type="component" value="Unassembled WGS sequence"/>
</dbReference>
<gene>
    <name evidence="1" type="ORF">EVAR_11507_1</name>
</gene>
<evidence type="ECO:0000313" key="2">
    <source>
        <dbReference type="Proteomes" id="UP000299102"/>
    </source>
</evidence>
<organism evidence="1 2">
    <name type="scientific">Eumeta variegata</name>
    <name type="common">Bagworm moth</name>
    <name type="synonym">Eumeta japonica</name>
    <dbReference type="NCBI Taxonomy" id="151549"/>
    <lineage>
        <taxon>Eukaryota</taxon>
        <taxon>Metazoa</taxon>
        <taxon>Ecdysozoa</taxon>
        <taxon>Arthropoda</taxon>
        <taxon>Hexapoda</taxon>
        <taxon>Insecta</taxon>
        <taxon>Pterygota</taxon>
        <taxon>Neoptera</taxon>
        <taxon>Endopterygota</taxon>
        <taxon>Lepidoptera</taxon>
        <taxon>Glossata</taxon>
        <taxon>Ditrysia</taxon>
        <taxon>Tineoidea</taxon>
        <taxon>Psychidae</taxon>
        <taxon>Oiketicinae</taxon>
        <taxon>Eumeta</taxon>
    </lineage>
</organism>
<protein>
    <submittedName>
        <fullName evidence="1">Uncharacterized protein</fullName>
    </submittedName>
</protein>
<reference evidence="1 2" key="1">
    <citation type="journal article" date="2019" name="Commun. Biol.">
        <title>The bagworm genome reveals a unique fibroin gene that provides high tensile strength.</title>
        <authorList>
            <person name="Kono N."/>
            <person name="Nakamura H."/>
            <person name="Ohtoshi R."/>
            <person name="Tomita M."/>
            <person name="Numata K."/>
            <person name="Arakawa K."/>
        </authorList>
    </citation>
    <scope>NUCLEOTIDE SEQUENCE [LARGE SCALE GENOMIC DNA]</scope>
</reference>
<dbReference type="AlphaFoldDB" id="A0A4C1TYQ4"/>